<evidence type="ECO:0000256" key="7">
    <source>
        <dbReference type="PROSITE-ProRule" id="PRU00473"/>
    </source>
</evidence>
<dbReference type="Gene3D" id="3.30.1330.60">
    <property type="entry name" value="OmpA-like domain"/>
    <property type="match status" value="1"/>
</dbReference>
<sequence length="338" mass="36029">MNKDREIPVRIIIKKRGHAGGHHGGAWKVAFADFMTAMFALFLVLWLVNQSSDVKSAIAGYFQDPLGRADEFGSSILPGEGAQAAQVRPLSPADVIDLRRNRLTRLSEELKHELEGVPELTEVMKNVEITLTNDGLQIELLEDSIGVFFETGVPTPSARGQKAIAVLGEQLGKLPNPLRIEGHTDARPYSRSGPYGNWELSADRANAARRILTSNGVPAARIAEVRGLADRQPRDPEHPFAARNRRISILVMLGEPVVGEGELTDLAAGDSAVDAPATDVAGNRVAGASQAVTIRPIPAGALRAAAERAAANREAARAAAERARLEAPSAPDSGGHLP</sequence>
<evidence type="ECO:0000256" key="1">
    <source>
        <dbReference type="ARBA" id="ARBA00004162"/>
    </source>
</evidence>
<evidence type="ECO:0000256" key="5">
    <source>
        <dbReference type="ARBA" id="ARBA00022989"/>
    </source>
</evidence>
<name>A0A849SPJ1_UNCEI</name>
<organism evidence="11 12">
    <name type="scientific">Eiseniibacteriota bacterium</name>
    <dbReference type="NCBI Taxonomy" id="2212470"/>
    <lineage>
        <taxon>Bacteria</taxon>
        <taxon>Candidatus Eiseniibacteriota</taxon>
    </lineage>
</organism>
<gene>
    <name evidence="11" type="ORF">HOP12_03975</name>
</gene>
<protein>
    <submittedName>
        <fullName evidence="11">OmpA family protein</fullName>
    </submittedName>
</protein>
<feature type="domain" description="OmpA-like" evidence="10">
    <location>
        <begin position="136"/>
        <end position="255"/>
    </location>
</feature>
<evidence type="ECO:0000256" key="3">
    <source>
        <dbReference type="ARBA" id="ARBA00022475"/>
    </source>
</evidence>
<feature type="compositionally biased region" description="Basic and acidic residues" evidence="8">
    <location>
        <begin position="311"/>
        <end position="325"/>
    </location>
</feature>
<dbReference type="PANTHER" id="PTHR30329:SF21">
    <property type="entry name" value="LIPOPROTEIN YIAD-RELATED"/>
    <property type="match status" value="1"/>
</dbReference>
<comment type="subcellular location">
    <subcellularLocation>
        <location evidence="1">Cell membrane</location>
        <topology evidence="1">Single-pass membrane protein</topology>
    </subcellularLocation>
</comment>
<feature type="region of interest" description="Disordered" evidence="8">
    <location>
        <begin position="311"/>
        <end position="338"/>
    </location>
</feature>
<dbReference type="InterPro" id="IPR006665">
    <property type="entry name" value="OmpA-like"/>
</dbReference>
<evidence type="ECO:0000256" key="2">
    <source>
        <dbReference type="ARBA" id="ARBA00008914"/>
    </source>
</evidence>
<evidence type="ECO:0000256" key="4">
    <source>
        <dbReference type="ARBA" id="ARBA00022692"/>
    </source>
</evidence>
<dbReference type="Proteomes" id="UP000580839">
    <property type="component" value="Unassembled WGS sequence"/>
</dbReference>
<dbReference type="InterPro" id="IPR025713">
    <property type="entry name" value="MotB-like_N_dom"/>
</dbReference>
<dbReference type="InterPro" id="IPR036737">
    <property type="entry name" value="OmpA-like_sf"/>
</dbReference>
<dbReference type="CDD" id="cd07185">
    <property type="entry name" value="OmpA_C-like"/>
    <property type="match status" value="1"/>
</dbReference>
<reference evidence="11 12" key="1">
    <citation type="submission" date="2020-04" db="EMBL/GenBank/DDBJ databases">
        <title>Metagenomic profiling of ammonia- and methane-oxidizing microorganisms in a Dutch drinking water treatment plant.</title>
        <authorList>
            <person name="Poghosyan L."/>
            <person name="Leucker S."/>
        </authorList>
    </citation>
    <scope>NUCLEOTIDE SEQUENCE [LARGE SCALE GENOMIC DNA]</scope>
    <source>
        <strain evidence="11">S-RSF-IL-03</strain>
    </source>
</reference>
<dbReference type="PROSITE" id="PS51123">
    <property type="entry name" value="OMPA_2"/>
    <property type="match status" value="1"/>
</dbReference>
<accession>A0A849SPJ1</accession>
<comment type="similarity">
    <text evidence="2">Belongs to the MotB family.</text>
</comment>
<dbReference type="PANTHER" id="PTHR30329">
    <property type="entry name" value="STATOR ELEMENT OF FLAGELLAR MOTOR COMPLEX"/>
    <property type="match status" value="1"/>
</dbReference>
<evidence type="ECO:0000313" key="12">
    <source>
        <dbReference type="Proteomes" id="UP000580839"/>
    </source>
</evidence>
<evidence type="ECO:0000313" key="11">
    <source>
        <dbReference type="EMBL" id="NOT33310.1"/>
    </source>
</evidence>
<evidence type="ECO:0000256" key="8">
    <source>
        <dbReference type="SAM" id="MobiDB-lite"/>
    </source>
</evidence>
<keyword evidence="4 9" id="KW-0812">Transmembrane</keyword>
<dbReference type="GO" id="GO:0005886">
    <property type="term" value="C:plasma membrane"/>
    <property type="evidence" value="ECO:0007669"/>
    <property type="project" value="UniProtKB-SubCell"/>
</dbReference>
<dbReference type="InterPro" id="IPR050330">
    <property type="entry name" value="Bact_OuterMem_StrucFunc"/>
</dbReference>
<dbReference type="Pfam" id="PF00691">
    <property type="entry name" value="OmpA"/>
    <property type="match status" value="1"/>
</dbReference>
<evidence type="ECO:0000259" key="10">
    <source>
        <dbReference type="PROSITE" id="PS51123"/>
    </source>
</evidence>
<keyword evidence="3" id="KW-1003">Cell membrane</keyword>
<proteinExistence type="inferred from homology"/>
<feature type="transmembrane region" description="Helical" evidence="9">
    <location>
        <begin position="25"/>
        <end position="48"/>
    </location>
</feature>
<keyword evidence="5 9" id="KW-1133">Transmembrane helix</keyword>
<keyword evidence="6 7" id="KW-0472">Membrane</keyword>
<dbReference type="SUPFAM" id="SSF103088">
    <property type="entry name" value="OmpA-like"/>
    <property type="match status" value="1"/>
</dbReference>
<dbReference type="Pfam" id="PF13677">
    <property type="entry name" value="MotB_plug"/>
    <property type="match status" value="1"/>
</dbReference>
<evidence type="ECO:0000256" key="6">
    <source>
        <dbReference type="ARBA" id="ARBA00023136"/>
    </source>
</evidence>
<evidence type="ECO:0000256" key="9">
    <source>
        <dbReference type="SAM" id="Phobius"/>
    </source>
</evidence>
<comment type="caution">
    <text evidence="11">The sequence shown here is derived from an EMBL/GenBank/DDBJ whole genome shotgun (WGS) entry which is preliminary data.</text>
</comment>
<dbReference type="AlphaFoldDB" id="A0A849SPJ1"/>
<dbReference type="EMBL" id="JABFRW010000041">
    <property type="protein sequence ID" value="NOT33310.1"/>
    <property type="molecule type" value="Genomic_DNA"/>
</dbReference>